<keyword evidence="8" id="KW-1185">Reference proteome</keyword>
<sequence length="486" mass="56239">MDSNVLILRFRDPEETINTVSSHISIIKELGAVRWGWWKKDSEILTQQESSFLHDYDLEYVYLINRDLNKLYKATLSGISNTSPSEKQLQQVPDYYRESIHKIHRWFVFTKIEQLDNYSSDYDNLFAEAGNPTYLICNNNVSSPQKNKTSNRKNLEKNKLLILSDLHFGEDFAFCLENELHQPGQTKDTLSRTLYRDLQELKIQNDIGLLVITGDFTTKGNWAHEQKTRIISELHELCSKLGLDKKNIIAVPGNHDILRKIESDSESNNSLIYNNVNKLSDNHFEMDFRLFVHQLNGRGWDENLSYNDYYHFKNHNADLDITILNSCKIVPYKGMSEYGCVGIEGIDTIRQLKDEVASNVQRIVFLHHHLLPVYDIEAVDRKPSLSIDSLKILKNALAKNIKVAIHGHQHMFSMAKYNLFERGREWKERNITVVANGSTSVNTNRMISSERNSYSILTIHSDRIEVLVRELMHNESPGVTLLTHTV</sequence>
<evidence type="ECO:0000313" key="8">
    <source>
        <dbReference type="Proteomes" id="UP001310558"/>
    </source>
</evidence>
<dbReference type="InterPro" id="IPR004843">
    <property type="entry name" value="Calcineurin-like_PHP"/>
</dbReference>
<feature type="domain" description="Calcineurin-like phosphoesterase" evidence="5">
    <location>
        <begin position="159"/>
        <end position="411"/>
    </location>
</feature>
<name>A0ABU6EUW6_9ENTR</name>
<dbReference type="InterPro" id="IPR029052">
    <property type="entry name" value="Metallo-depent_PP-like"/>
</dbReference>
<dbReference type="EMBL" id="JAMWJU010000006">
    <property type="protein sequence ID" value="MEB7544510.1"/>
    <property type="molecule type" value="Genomic_DNA"/>
</dbReference>
<dbReference type="InterPro" id="IPR057406">
    <property type="entry name" value="Pua-like_dom"/>
</dbReference>
<proteinExistence type="inferred from homology"/>
<evidence type="ECO:0000313" key="7">
    <source>
        <dbReference type="EMBL" id="MEB7544510.1"/>
    </source>
</evidence>
<dbReference type="Proteomes" id="UP001310558">
    <property type="component" value="Unassembled WGS sequence"/>
</dbReference>
<dbReference type="InterPro" id="IPR050884">
    <property type="entry name" value="CNP_phosphodiesterase-III"/>
</dbReference>
<evidence type="ECO:0000256" key="3">
    <source>
        <dbReference type="ARBA" id="ARBA00023004"/>
    </source>
</evidence>
<keyword evidence="1" id="KW-0479">Metal-binding</keyword>
<dbReference type="Pfam" id="PF24405">
    <property type="entry name" value="Pua-like"/>
    <property type="match status" value="1"/>
</dbReference>
<evidence type="ECO:0000256" key="2">
    <source>
        <dbReference type="ARBA" id="ARBA00022801"/>
    </source>
</evidence>
<evidence type="ECO:0000259" key="6">
    <source>
        <dbReference type="Pfam" id="PF24405"/>
    </source>
</evidence>
<evidence type="ECO:0000256" key="1">
    <source>
        <dbReference type="ARBA" id="ARBA00022723"/>
    </source>
</evidence>
<gene>
    <name evidence="7" type="ORF">NGC28_18945</name>
</gene>
<comment type="similarity">
    <text evidence="4">Belongs to the cyclic nucleotide phosphodiesterase class-III family.</text>
</comment>
<evidence type="ECO:0000256" key="4">
    <source>
        <dbReference type="ARBA" id="ARBA00025742"/>
    </source>
</evidence>
<evidence type="ECO:0000259" key="5">
    <source>
        <dbReference type="Pfam" id="PF00149"/>
    </source>
</evidence>
<comment type="caution">
    <text evidence="7">The sequence shown here is derived from an EMBL/GenBank/DDBJ whole genome shotgun (WGS) entry which is preliminary data.</text>
</comment>
<dbReference type="PANTHER" id="PTHR42988:SF2">
    <property type="entry name" value="CYCLIC NUCLEOTIDE PHOSPHODIESTERASE CBUA0032-RELATED"/>
    <property type="match status" value="1"/>
</dbReference>
<keyword evidence="3" id="KW-0408">Iron</keyword>
<dbReference type="Pfam" id="PF00149">
    <property type="entry name" value="Metallophos"/>
    <property type="match status" value="1"/>
</dbReference>
<accession>A0ABU6EUW6</accession>
<dbReference type="RefSeq" id="WP_325824197.1">
    <property type="nucleotide sequence ID" value="NZ_JAMWIR010000005.1"/>
</dbReference>
<feature type="domain" description="Pua-like" evidence="6">
    <location>
        <begin position="6"/>
        <end position="131"/>
    </location>
</feature>
<protein>
    <submittedName>
        <fullName evidence="7">Metallophosphoesterase</fullName>
    </submittedName>
</protein>
<reference evidence="7 8" key="1">
    <citation type="submission" date="2022-06" db="EMBL/GenBank/DDBJ databases">
        <title>Whole Genome analysis of Bacterial isolates collected during year 2020 from Guwahati, Assam, India.</title>
        <authorList>
            <person name="Mendem S.K."/>
            <person name="Rakshit O."/>
            <person name="Murugesan D."/>
            <person name="Saikia K."/>
            <person name="Shome R."/>
            <person name="Raisen C."/>
            <person name="Holmes M.A."/>
            <person name="Shome B.R."/>
        </authorList>
    </citation>
    <scope>NUCLEOTIDE SEQUENCE [LARGE SCALE GENOMIC DNA]</scope>
    <source>
        <strain evidence="7 8">Sil NS 53</strain>
    </source>
</reference>
<dbReference type="SUPFAM" id="SSF56300">
    <property type="entry name" value="Metallo-dependent phosphatases"/>
    <property type="match status" value="1"/>
</dbReference>
<dbReference type="Gene3D" id="3.60.21.10">
    <property type="match status" value="1"/>
</dbReference>
<organism evidence="7 8">
    <name type="scientific">Enterobacter huaxiensis</name>
    <dbReference type="NCBI Taxonomy" id="2494702"/>
    <lineage>
        <taxon>Bacteria</taxon>
        <taxon>Pseudomonadati</taxon>
        <taxon>Pseudomonadota</taxon>
        <taxon>Gammaproteobacteria</taxon>
        <taxon>Enterobacterales</taxon>
        <taxon>Enterobacteriaceae</taxon>
        <taxon>Enterobacter</taxon>
    </lineage>
</organism>
<keyword evidence="2" id="KW-0378">Hydrolase</keyword>
<dbReference type="PANTHER" id="PTHR42988">
    <property type="entry name" value="PHOSPHOHYDROLASE"/>
    <property type="match status" value="1"/>
</dbReference>